<evidence type="ECO:0000259" key="4">
    <source>
        <dbReference type="PROSITE" id="PS51777"/>
    </source>
</evidence>
<reference evidence="5 6" key="1">
    <citation type="journal article" date="2018" name="Gigascience">
        <title>Genomes of trombidid mites reveal novel predicted allergens and laterally-transferred genes associated with secondary metabolism.</title>
        <authorList>
            <person name="Dong X."/>
            <person name="Chaisiri K."/>
            <person name="Xia D."/>
            <person name="Armstrong S.D."/>
            <person name="Fang Y."/>
            <person name="Donnelly M.J."/>
            <person name="Kadowaki T."/>
            <person name="McGarry J.W."/>
            <person name="Darby A.C."/>
            <person name="Makepeace B.L."/>
        </authorList>
    </citation>
    <scope>NUCLEOTIDE SEQUENCE [LARGE SCALE GENOMIC DNA]</scope>
    <source>
        <strain evidence="5">UoL-UT</strain>
    </source>
</reference>
<dbReference type="Proteomes" id="UP000288716">
    <property type="component" value="Unassembled WGS sequence"/>
</dbReference>
<dbReference type="PROSITE" id="PS51776">
    <property type="entry name" value="RH1"/>
    <property type="match status" value="1"/>
</dbReference>
<dbReference type="PANTHER" id="PTHR21502:SF4">
    <property type="entry name" value="RILP-LIKE PROTEIN HOMOLOG"/>
    <property type="match status" value="1"/>
</dbReference>
<dbReference type="InterPro" id="IPR034744">
    <property type="entry name" value="RH2"/>
</dbReference>
<feature type="coiled-coil region" evidence="2">
    <location>
        <begin position="243"/>
        <end position="270"/>
    </location>
</feature>
<dbReference type="GO" id="GO:0005737">
    <property type="term" value="C:cytoplasm"/>
    <property type="evidence" value="ECO:0007669"/>
    <property type="project" value="TreeGrafter"/>
</dbReference>
<dbReference type="OrthoDB" id="10069524at2759"/>
<accession>A0A443SWH9</accession>
<evidence type="ECO:0000259" key="3">
    <source>
        <dbReference type="PROSITE" id="PS51776"/>
    </source>
</evidence>
<dbReference type="SUPFAM" id="SSF161256">
    <property type="entry name" value="RILP dimerisation region"/>
    <property type="match status" value="1"/>
</dbReference>
<gene>
    <name evidence="5" type="ORF">B4U80_04012</name>
</gene>
<feature type="coiled-coil region" evidence="2">
    <location>
        <begin position="66"/>
        <end position="125"/>
    </location>
</feature>
<dbReference type="STRING" id="299467.A0A443SWH9"/>
<name>A0A443SWH9_9ACAR</name>
<feature type="domain" description="RH2" evidence="4">
    <location>
        <begin position="235"/>
        <end position="306"/>
    </location>
</feature>
<dbReference type="VEuPathDB" id="VectorBase:LDEU000165"/>
<dbReference type="GO" id="GO:0060271">
    <property type="term" value="P:cilium assembly"/>
    <property type="evidence" value="ECO:0007669"/>
    <property type="project" value="TreeGrafter"/>
</dbReference>
<organism evidence="5 6">
    <name type="scientific">Leptotrombidium deliense</name>
    <dbReference type="NCBI Taxonomy" id="299467"/>
    <lineage>
        <taxon>Eukaryota</taxon>
        <taxon>Metazoa</taxon>
        <taxon>Ecdysozoa</taxon>
        <taxon>Arthropoda</taxon>
        <taxon>Chelicerata</taxon>
        <taxon>Arachnida</taxon>
        <taxon>Acari</taxon>
        <taxon>Acariformes</taxon>
        <taxon>Trombidiformes</taxon>
        <taxon>Prostigmata</taxon>
        <taxon>Anystina</taxon>
        <taxon>Parasitengona</taxon>
        <taxon>Trombiculoidea</taxon>
        <taxon>Trombiculidae</taxon>
        <taxon>Leptotrombidium</taxon>
    </lineage>
</organism>
<feature type="domain" description="RH1" evidence="3">
    <location>
        <begin position="1"/>
        <end position="86"/>
    </location>
</feature>
<dbReference type="InterPro" id="IPR034743">
    <property type="entry name" value="RH1"/>
</dbReference>
<evidence type="ECO:0000256" key="2">
    <source>
        <dbReference type="SAM" id="Coils"/>
    </source>
</evidence>
<dbReference type="EMBL" id="NCKV01000036">
    <property type="protein sequence ID" value="RWS31875.1"/>
    <property type="molecule type" value="Genomic_DNA"/>
</dbReference>
<dbReference type="PANTHER" id="PTHR21502">
    <property type="entry name" value="ZINC FINGER PROTEIN DZIP1"/>
    <property type="match status" value="1"/>
</dbReference>
<keyword evidence="1 2" id="KW-0175">Coiled coil</keyword>
<evidence type="ECO:0000313" key="6">
    <source>
        <dbReference type="Proteomes" id="UP000288716"/>
    </source>
</evidence>
<comment type="caution">
    <text evidence="5">The sequence shown here is derived from an EMBL/GenBank/DDBJ whole genome shotgun (WGS) entry which is preliminary data.</text>
</comment>
<dbReference type="Pfam" id="PF09744">
    <property type="entry name" value="RH1"/>
    <property type="match status" value="1"/>
</dbReference>
<evidence type="ECO:0000313" key="5">
    <source>
        <dbReference type="EMBL" id="RWS31875.1"/>
    </source>
</evidence>
<dbReference type="GO" id="GO:0051959">
    <property type="term" value="F:dynein light intermediate chain binding"/>
    <property type="evidence" value="ECO:0007669"/>
    <property type="project" value="TreeGrafter"/>
</dbReference>
<evidence type="ECO:0000256" key="1">
    <source>
        <dbReference type="ARBA" id="ARBA00023054"/>
    </source>
</evidence>
<dbReference type="InterPro" id="IPR051241">
    <property type="entry name" value="DZIP_RILPL"/>
</dbReference>
<feature type="non-terminal residue" evidence="5">
    <location>
        <position position="306"/>
    </location>
</feature>
<dbReference type="GO" id="GO:0036064">
    <property type="term" value="C:ciliary basal body"/>
    <property type="evidence" value="ECO:0007669"/>
    <property type="project" value="TreeGrafter"/>
</dbReference>
<dbReference type="CDD" id="cd14445">
    <property type="entry name" value="RILP-like"/>
    <property type="match status" value="1"/>
</dbReference>
<feature type="coiled-coil region" evidence="2">
    <location>
        <begin position="169"/>
        <end position="210"/>
    </location>
</feature>
<dbReference type="Gene3D" id="1.20.58.1770">
    <property type="match status" value="1"/>
</dbReference>
<dbReference type="PROSITE" id="PS51777">
    <property type="entry name" value="RH2"/>
    <property type="match status" value="1"/>
</dbReference>
<dbReference type="AlphaFoldDB" id="A0A443SWH9"/>
<keyword evidence="6" id="KW-1185">Reference proteome</keyword>
<sequence>MLQTEDQLESTVDDVYDLAAAIGKEFEAIIDVYGSEVISKLMPKVISVLERLEFSSMQTDTQRAHMTSLQSKIAELEKAKLSSTENRMKFEVEMEQIEEFWRKENNTLSNMLKRLKDDNDRLHSELKLDTDIPCNCGNRWFRKIVFYSLFVSQNVLNIQEEFTVANQQIQDLNKLLRYLQLENNSLHEQNQDLKSKLEQQNCDMIILKEKLQKTMTENMDLMSQSSDSRSKASDMPKFSLLEFRNILIERNSLKSELHELKSELSARKSNQELRVSQNDVIPVQGPINREPEEKLFPDRKRNTILK</sequence>
<dbReference type="GO" id="GO:0031267">
    <property type="term" value="F:small GTPase binding"/>
    <property type="evidence" value="ECO:0007669"/>
    <property type="project" value="TreeGrafter"/>
</dbReference>
<protein>
    <submittedName>
        <fullName evidence="5">RILP-like protein</fullName>
    </submittedName>
</protein>
<proteinExistence type="predicted"/>